<dbReference type="InterPro" id="IPR029058">
    <property type="entry name" value="AB_hydrolase_fold"/>
</dbReference>
<dbReference type="GO" id="GO:0006629">
    <property type="term" value="P:lipid metabolic process"/>
    <property type="evidence" value="ECO:0007669"/>
    <property type="project" value="UniProtKB-KW"/>
</dbReference>
<evidence type="ECO:0000256" key="3">
    <source>
        <dbReference type="ARBA" id="ARBA00022729"/>
    </source>
</evidence>
<dbReference type="AlphaFoldDB" id="A0A4P9XUX6"/>
<dbReference type="OrthoDB" id="206848at2759"/>
<evidence type="ECO:0000259" key="6">
    <source>
        <dbReference type="Pfam" id="PF24708"/>
    </source>
</evidence>
<evidence type="ECO:0000256" key="1">
    <source>
        <dbReference type="ARBA" id="ARBA00004613"/>
    </source>
</evidence>
<proteinExistence type="predicted"/>
<keyword evidence="3" id="KW-0732">Signal</keyword>
<keyword evidence="2" id="KW-0964">Secreted</keyword>
<dbReference type="EMBL" id="KZ992473">
    <property type="protein sequence ID" value="RKP10057.1"/>
    <property type="molecule type" value="Genomic_DNA"/>
</dbReference>
<dbReference type="Proteomes" id="UP000271241">
    <property type="component" value="Unassembled WGS sequence"/>
</dbReference>
<dbReference type="InterPro" id="IPR056304">
    <property type="entry name" value="Lip-like_C"/>
</dbReference>
<dbReference type="GO" id="GO:0005576">
    <property type="term" value="C:extracellular region"/>
    <property type="evidence" value="ECO:0007669"/>
    <property type="project" value="UniProtKB-SubCell"/>
</dbReference>
<comment type="subcellular location">
    <subcellularLocation>
        <location evidence="1">Secreted</location>
    </subcellularLocation>
</comment>
<dbReference type="Gene3D" id="3.40.50.1820">
    <property type="entry name" value="alpha/beta hydrolase"/>
    <property type="match status" value="1"/>
</dbReference>
<evidence type="ECO:0000313" key="7">
    <source>
        <dbReference type="EMBL" id="RKP10057.1"/>
    </source>
</evidence>
<dbReference type="PANTHER" id="PTHR34043">
    <property type="entry name" value="ALPHA/BETA-HYDROLASES SUPERFAMILY PROTEIN"/>
    <property type="match status" value="1"/>
</dbReference>
<keyword evidence="8" id="KW-1185">Reference proteome</keyword>
<evidence type="ECO:0000256" key="4">
    <source>
        <dbReference type="ARBA" id="ARBA00022801"/>
    </source>
</evidence>
<gene>
    <name evidence="7" type="ORF">THASP1DRAFT_28174</name>
</gene>
<keyword evidence="5" id="KW-0443">Lipid metabolism</keyword>
<dbReference type="GO" id="GO:0016787">
    <property type="term" value="F:hydrolase activity"/>
    <property type="evidence" value="ECO:0007669"/>
    <property type="project" value="UniProtKB-KW"/>
</dbReference>
<name>A0A4P9XUX6_9FUNG</name>
<dbReference type="STRING" id="78915.A0A4P9XUX6"/>
<protein>
    <submittedName>
        <fullName evidence="7">Alpha/Beta hydrolase protein</fullName>
    </submittedName>
</protein>
<accession>A0A4P9XUX6</accession>
<reference evidence="8" key="1">
    <citation type="journal article" date="2018" name="Nat. Microbiol.">
        <title>Leveraging single-cell genomics to expand the fungal tree of life.</title>
        <authorList>
            <person name="Ahrendt S.R."/>
            <person name="Quandt C.A."/>
            <person name="Ciobanu D."/>
            <person name="Clum A."/>
            <person name="Salamov A."/>
            <person name="Andreopoulos B."/>
            <person name="Cheng J.F."/>
            <person name="Woyke T."/>
            <person name="Pelin A."/>
            <person name="Henrissat B."/>
            <person name="Reynolds N.K."/>
            <person name="Benny G.L."/>
            <person name="Smith M.E."/>
            <person name="James T.Y."/>
            <person name="Grigoriev I.V."/>
        </authorList>
    </citation>
    <scope>NUCLEOTIDE SEQUENCE [LARGE SCALE GENOMIC DNA]</scope>
    <source>
        <strain evidence="8">RSA 1356</strain>
    </source>
</reference>
<evidence type="ECO:0000313" key="8">
    <source>
        <dbReference type="Proteomes" id="UP000271241"/>
    </source>
</evidence>
<sequence length="464" mass="51659">MSENDRLKMLAKLPPIVLVDGFMSDNREDYWGPIEALATKMVGSECTHCHRRLLCSTREGYRRRVIRVSPGCTSSVHDRACEIYYQLKGGTVDYGEEHAAKYGHARYGRSYQGLYPQWSPEKPLHFIGHSLGGNTLLGLQVLLANRHFYPRSTLPSMMLSLTTLSAPLNGTPLVYWMGARSDGQPGDVWPGSMGWCIGRAIQLYESFGMRFGYDFNLDHWGWRRTDAARTQAVLARNHTWLATLADAAGHAWTKSGRVVASLLHSPCYDTADNLSVDSVPRACAERNAAWSPCERTWYRSYTSEMQIPSGHAANATSVWLFRQIRRILHRCMAGAFADAKDCGVSIGRCVRCQRPDDWYRDDGVIPLPSQMHPGCCCNSELQCAHSTLSLNSTRSKRPLPNASQLLSAGHWETVAITGPHHVGIVPYVEPAAGSGSSSIWTTVFADYTRWLHQVDCAHVAVALQ</sequence>
<evidence type="ECO:0000256" key="2">
    <source>
        <dbReference type="ARBA" id="ARBA00022525"/>
    </source>
</evidence>
<dbReference type="SUPFAM" id="SSF53474">
    <property type="entry name" value="alpha/beta-Hydrolases"/>
    <property type="match status" value="1"/>
</dbReference>
<dbReference type="PANTHER" id="PTHR34043:SF3">
    <property type="entry name" value="ALPHA_BETA-HYDROLASES SUPERFAMILY PROTEIN"/>
    <property type="match status" value="1"/>
</dbReference>
<organism evidence="7 8">
    <name type="scientific">Thamnocephalis sphaerospora</name>
    <dbReference type="NCBI Taxonomy" id="78915"/>
    <lineage>
        <taxon>Eukaryota</taxon>
        <taxon>Fungi</taxon>
        <taxon>Fungi incertae sedis</taxon>
        <taxon>Zoopagomycota</taxon>
        <taxon>Zoopagomycotina</taxon>
        <taxon>Zoopagomycetes</taxon>
        <taxon>Zoopagales</taxon>
        <taxon>Sigmoideomycetaceae</taxon>
        <taxon>Thamnocephalis</taxon>
    </lineage>
</organism>
<dbReference type="Pfam" id="PF24708">
    <property type="entry name" value="Lip_C"/>
    <property type="match status" value="1"/>
</dbReference>
<keyword evidence="4 7" id="KW-0378">Hydrolase</keyword>
<evidence type="ECO:0000256" key="5">
    <source>
        <dbReference type="ARBA" id="ARBA00023098"/>
    </source>
</evidence>
<feature type="domain" description="Lipase-like C-terminal" evidence="6">
    <location>
        <begin position="15"/>
        <end position="145"/>
    </location>
</feature>